<gene>
    <name evidence="1" type="ORF">QAD02_015555</name>
</gene>
<evidence type="ECO:0000313" key="2">
    <source>
        <dbReference type="Proteomes" id="UP001239111"/>
    </source>
</evidence>
<evidence type="ECO:0000313" key="1">
    <source>
        <dbReference type="EMBL" id="KAJ8679768.1"/>
    </source>
</evidence>
<dbReference type="EMBL" id="CM056742">
    <property type="protein sequence ID" value="KAJ8679768.1"/>
    <property type="molecule type" value="Genomic_DNA"/>
</dbReference>
<sequence>MSVIFVNSISRTKAFCTKFGNFSKLTRHASNDAVKNVHENDIKKSVFISQSTDIYTNLALEDWFYRNYDFTKHHVLLLWKNDPCVVIGRHQNPWVECNVPAIEQSSIALARRNSGGGTVYHDAGNLNLSFFTPRERYNRRYNLEIITRSLFREWGLKSLINKKEDILVDGEFKISGTAAKLGRPNAYHHCTLLINANKSVLSLALKKTETGITTNATESVRSPVKNLTEVNPQINIDTLLKAVGWEYLRTKALSVKDGGHSLVEQQKGFQMINPTEDWFPGLEKLTEEFKSWDWTYGKSPKFTVTRLLEAPSQNVHNIMKLIIEVEKDSIIEASGCKVLAQDAILDKSNVAAL</sequence>
<organism evidence="1 2">
    <name type="scientific">Eretmocerus hayati</name>
    <dbReference type="NCBI Taxonomy" id="131215"/>
    <lineage>
        <taxon>Eukaryota</taxon>
        <taxon>Metazoa</taxon>
        <taxon>Ecdysozoa</taxon>
        <taxon>Arthropoda</taxon>
        <taxon>Hexapoda</taxon>
        <taxon>Insecta</taxon>
        <taxon>Pterygota</taxon>
        <taxon>Neoptera</taxon>
        <taxon>Endopterygota</taxon>
        <taxon>Hymenoptera</taxon>
        <taxon>Apocrita</taxon>
        <taxon>Proctotrupomorpha</taxon>
        <taxon>Chalcidoidea</taxon>
        <taxon>Aphelinidae</taxon>
        <taxon>Aphelininae</taxon>
        <taxon>Eretmocerus</taxon>
    </lineage>
</organism>
<protein>
    <submittedName>
        <fullName evidence="1">Uncharacterized protein</fullName>
    </submittedName>
</protein>
<name>A0ACC2P9K0_9HYME</name>
<reference evidence="1" key="1">
    <citation type="submission" date="2023-04" db="EMBL/GenBank/DDBJ databases">
        <title>A chromosome-level genome assembly of the parasitoid wasp Eretmocerus hayati.</title>
        <authorList>
            <person name="Zhong Y."/>
            <person name="Liu S."/>
            <person name="Liu Y."/>
        </authorList>
    </citation>
    <scope>NUCLEOTIDE SEQUENCE</scope>
    <source>
        <strain evidence="1">ZJU_SS_LIU_2023</strain>
    </source>
</reference>
<accession>A0ACC2P9K0</accession>
<comment type="caution">
    <text evidence="1">The sequence shown here is derived from an EMBL/GenBank/DDBJ whole genome shotgun (WGS) entry which is preliminary data.</text>
</comment>
<dbReference type="Proteomes" id="UP001239111">
    <property type="component" value="Chromosome 2"/>
</dbReference>
<proteinExistence type="predicted"/>
<keyword evidence="2" id="KW-1185">Reference proteome</keyword>